<evidence type="ECO:0000256" key="8">
    <source>
        <dbReference type="ARBA" id="ARBA00023010"/>
    </source>
</evidence>
<dbReference type="NCBIfam" id="TIGR00739">
    <property type="entry name" value="yajC"/>
    <property type="match status" value="1"/>
</dbReference>
<comment type="similarity">
    <text evidence="2">Belongs to the YajC family.</text>
</comment>
<keyword evidence="8" id="KW-0811">Translocation</keyword>
<name>A0A6J4NK00_9ACTN</name>
<dbReference type="GO" id="GO:0005886">
    <property type="term" value="C:plasma membrane"/>
    <property type="evidence" value="ECO:0007669"/>
    <property type="project" value="UniProtKB-SubCell"/>
</dbReference>
<feature type="region of interest" description="Disordered" evidence="10">
    <location>
        <begin position="106"/>
        <end position="136"/>
    </location>
</feature>
<evidence type="ECO:0000256" key="3">
    <source>
        <dbReference type="ARBA" id="ARBA00022448"/>
    </source>
</evidence>
<protein>
    <submittedName>
        <fullName evidence="12">Preprotein translocase subunit YajC</fullName>
    </submittedName>
</protein>
<comment type="subcellular location">
    <subcellularLocation>
        <location evidence="1">Cell membrane</location>
        <topology evidence="1">Single-pass membrane protein</topology>
    </subcellularLocation>
</comment>
<organism evidence="12">
    <name type="scientific">uncultured Nocardioidaceae bacterium</name>
    <dbReference type="NCBI Taxonomy" id="253824"/>
    <lineage>
        <taxon>Bacteria</taxon>
        <taxon>Bacillati</taxon>
        <taxon>Actinomycetota</taxon>
        <taxon>Actinomycetes</taxon>
        <taxon>Propionibacteriales</taxon>
        <taxon>Nocardioidaceae</taxon>
        <taxon>environmental samples</taxon>
    </lineage>
</organism>
<gene>
    <name evidence="12" type="ORF">AVDCRST_MAG47-2796</name>
</gene>
<dbReference type="SMART" id="SM01323">
    <property type="entry name" value="YajC"/>
    <property type="match status" value="1"/>
</dbReference>
<keyword evidence="3" id="KW-0813">Transport</keyword>
<dbReference type="EMBL" id="CADCUK010000180">
    <property type="protein sequence ID" value="CAA9390468.1"/>
    <property type="molecule type" value="Genomic_DNA"/>
</dbReference>
<keyword evidence="7 11" id="KW-1133">Transmembrane helix</keyword>
<evidence type="ECO:0000256" key="7">
    <source>
        <dbReference type="ARBA" id="ARBA00022989"/>
    </source>
</evidence>
<evidence type="ECO:0000256" key="1">
    <source>
        <dbReference type="ARBA" id="ARBA00004162"/>
    </source>
</evidence>
<dbReference type="PANTHER" id="PTHR33909:SF1">
    <property type="entry name" value="SEC TRANSLOCON ACCESSORY COMPLEX SUBUNIT YAJC"/>
    <property type="match status" value="1"/>
</dbReference>
<feature type="compositionally biased region" description="Basic and acidic residues" evidence="10">
    <location>
        <begin position="123"/>
        <end position="136"/>
    </location>
</feature>
<dbReference type="Pfam" id="PF02699">
    <property type="entry name" value="YajC"/>
    <property type="match status" value="1"/>
</dbReference>
<evidence type="ECO:0000256" key="4">
    <source>
        <dbReference type="ARBA" id="ARBA00022475"/>
    </source>
</evidence>
<evidence type="ECO:0000256" key="6">
    <source>
        <dbReference type="ARBA" id="ARBA00022927"/>
    </source>
</evidence>
<dbReference type="PANTHER" id="PTHR33909">
    <property type="entry name" value="SEC TRANSLOCON ACCESSORY COMPLEX SUBUNIT YAJC"/>
    <property type="match status" value="1"/>
</dbReference>
<evidence type="ECO:0000313" key="12">
    <source>
        <dbReference type="EMBL" id="CAA9390468.1"/>
    </source>
</evidence>
<evidence type="ECO:0000256" key="2">
    <source>
        <dbReference type="ARBA" id="ARBA00006742"/>
    </source>
</evidence>
<evidence type="ECO:0000256" key="10">
    <source>
        <dbReference type="SAM" id="MobiDB-lite"/>
    </source>
</evidence>
<sequence length="136" mass="14793">MRLDVPESPWFRPAAQSKESRFVEGLAGLLPFVAIAAVFWLLLIRPQRKRQLELMATQRAVAVGDEILLGAGIVGRVVGEADDVLELEIAPGVAMKVARGAVVRVLQPETTETSPDGLDTSEPLDRTEPTDPSRDH</sequence>
<keyword evidence="9 11" id="KW-0472">Membrane</keyword>
<dbReference type="AlphaFoldDB" id="A0A6J4NK00"/>
<feature type="transmembrane region" description="Helical" evidence="11">
    <location>
        <begin position="26"/>
        <end position="44"/>
    </location>
</feature>
<evidence type="ECO:0000256" key="5">
    <source>
        <dbReference type="ARBA" id="ARBA00022692"/>
    </source>
</evidence>
<evidence type="ECO:0000256" key="11">
    <source>
        <dbReference type="SAM" id="Phobius"/>
    </source>
</evidence>
<accession>A0A6J4NK00</accession>
<keyword evidence="5 11" id="KW-0812">Transmembrane</keyword>
<proteinExistence type="inferred from homology"/>
<keyword evidence="6" id="KW-0653">Protein transport</keyword>
<reference evidence="12" key="1">
    <citation type="submission" date="2020-02" db="EMBL/GenBank/DDBJ databases">
        <authorList>
            <person name="Meier V. D."/>
        </authorList>
    </citation>
    <scope>NUCLEOTIDE SEQUENCE</scope>
    <source>
        <strain evidence="12">AVDCRST_MAG47</strain>
    </source>
</reference>
<dbReference type="InterPro" id="IPR003849">
    <property type="entry name" value="Preprotein_translocase_YajC"/>
</dbReference>
<evidence type="ECO:0000256" key="9">
    <source>
        <dbReference type="ARBA" id="ARBA00023136"/>
    </source>
</evidence>
<keyword evidence="4" id="KW-1003">Cell membrane</keyword>
<dbReference type="GO" id="GO:0015031">
    <property type="term" value="P:protein transport"/>
    <property type="evidence" value="ECO:0007669"/>
    <property type="project" value="UniProtKB-KW"/>
</dbReference>
<dbReference type="PRINTS" id="PR01853">
    <property type="entry name" value="YAJCTRNLCASE"/>
</dbReference>